<evidence type="ECO:0000313" key="5">
    <source>
        <dbReference type="Proteomes" id="UP000292298"/>
    </source>
</evidence>
<organism evidence="4 5">
    <name type="scientific">Spiribacter vilamensis</name>
    <dbReference type="NCBI Taxonomy" id="531306"/>
    <lineage>
        <taxon>Bacteria</taxon>
        <taxon>Pseudomonadati</taxon>
        <taxon>Pseudomonadota</taxon>
        <taxon>Gammaproteobacteria</taxon>
        <taxon>Chromatiales</taxon>
        <taxon>Ectothiorhodospiraceae</taxon>
        <taxon>Spiribacter</taxon>
    </lineage>
</organism>
<dbReference type="FunFam" id="2.70.70.10:FF:000003">
    <property type="entry name" value="Murein hydrolase activator EnvC"/>
    <property type="match status" value="1"/>
</dbReference>
<reference evidence="4 5" key="1">
    <citation type="submission" date="2019-02" db="EMBL/GenBank/DDBJ databases">
        <title>Genomic Encyclopedia of Type Strains, Phase IV (KMG-IV): sequencing the most valuable type-strain genomes for metagenomic binning, comparative biology and taxonomic classification.</title>
        <authorList>
            <person name="Goeker M."/>
        </authorList>
    </citation>
    <scope>NUCLEOTIDE SEQUENCE [LARGE SCALE GENOMIC DNA]</scope>
    <source>
        <strain evidence="4 5">DSM 21056</strain>
    </source>
</reference>
<dbReference type="CDD" id="cd12797">
    <property type="entry name" value="M23_peptidase"/>
    <property type="match status" value="1"/>
</dbReference>
<feature type="coiled-coil region" evidence="1">
    <location>
        <begin position="154"/>
        <end position="237"/>
    </location>
</feature>
<dbReference type="PANTHER" id="PTHR21666:SF270">
    <property type="entry name" value="MUREIN HYDROLASE ACTIVATOR ENVC"/>
    <property type="match status" value="1"/>
</dbReference>
<evidence type="ECO:0000313" key="4">
    <source>
        <dbReference type="EMBL" id="RZU99507.1"/>
    </source>
</evidence>
<dbReference type="InterPro" id="IPR050570">
    <property type="entry name" value="Cell_wall_metabolism_enzyme"/>
</dbReference>
<proteinExistence type="predicted"/>
<keyword evidence="1" id="KW-0175">Coiled coil</keyword>
<feature type="chain" id="PRO_5020530699" evidence="2">
    <location>
        <begin position="20"/>
        <end position="382"/>
    </location>
</feature>
<dbReference type="AlphaFoldDB" id="A0A4Q8D2H3"/>
<dbReference type="RefSeq" id="WP_130503737.1">
    <property type="nucleotide sequence ID" value="NZ_SHLI01000001.1"/>
</dbReference>
<dbReference type="SUPFAM" id="SSF51261">
    <property type="entry name" value="Duplicated hybrid motif"/>
    <property type="match status" value="1"/>
</dbReference>
<dbReference type="Gene3D" id="2.70.70.10">
    <property type="entry name" value="Glucose Permease (Domain IIA)"/>
    <property type="match status" value="1"/>
</dbReference>
<sequence>MTRCLLTVCLLLPIATALAQTDELESREARLETLREQIGELQDRLAEDRERAGGLEAELAELEQRIGRERQALSELDAQIRSREQRIAELESAIATQSRRSEAHRERLAESLRATHRQGESTALRLVLNAEDPARLQRLLVYQQVLAGARSEQVRQAESAIRRLRDQRAEREAALDAQQADRDERETRLSKLEADLSERDALLAEIRGRIRDRDTRLEARRDEAETLNGLIEDLREQLASTGPAPGRDAEMATGALAWPHEGPLLAQYGGQRAGDLEWTGLLIGGESGDPVRPVAPGQVVFADWLRGSGLLLIIDHGAGYLSLYGRNESLYVDVGDRVAATDVIATVGRSGGRAEPALYFELRADGEPVDPLVWLRSRDNQG</sequence>
<evidence type="ECO:0000256" key="1">
    <source>
        <dbReference type="SAM" id="Coils"/>
    </source>
</evidence>
<keyword evidence="5" id="KW-1185">Reference proteome</keyword>
<feature type="signal peptide" evidence="2">
    <location>
        <begin position="1"/>
        <end position="19"/>
    </location>
</feature>
<dbReference type="Proteomes" id="UP000292298">
    <property type="component" value="Unassembled WGS sequence"/>
</dbReference>
<dbReference type="PANTHER" id="PTHR21666">
    <property type="entry name" value="PEPTIDASE-RELATED"/>
    <property type="match status" value="1"/>
</dbReference>
<dbReference type="Gene3D" id="6.10.250.3150">
    <property type="match status" value="1"/>
</dbReference>
<dbReference type="InterPro" id="IPR016047">
    <property type="entry name" value="M23ase_b-sheet_dom"/>
</dbReference>
<dbReference type="EMBL" id="SHLI01000001">
    <property type="protein sequence ID" value="RZU99507.1"/>
    <property type="molecule type" value="Genomic_DNA"/>
</dbReference>
<dbReference type="GO" id="GO:0004222">
    <property type="term" value="F:metalloendopeptidase activity"/>
    <property type="evidence" value="ECO:0007669"/>
    <property type="project" value="TreeGrafter"/>
</dbReference>
<feature type="coiled-coil region" evidence="1">
    <location>
        <begin position="17"/>
        <end position="107"/>
    </location>
</feature>
<evidence type="ECO:0000259" key="3">
    <source>
        <dbReference type="Pfam" id="PF01551"/>
    </source>
</evidence>
<gene>
    <name evidence="4" type="ORF">EV698_1799</name>
</gene>
<name>A0A4Q8D2H3_9GAMM</name>
<dbReference type="OrthoDB" id="9784703at2"/>
<evidence type="ECO:0000256" key="2">
    <source>
        <dbReference type="SAM" id="SignalP"/>
    </source>
</evidence>
<dbReference type="Pfam" id="PF01551">
    <property type="entry name" value="Peptidase_M23"/>
    <property type="match status" value="1"/>
</dbReference>
<accession>A0A4Q8D2H3</accession>
<keyword evidence="2" id="KW-0732">Signal</keyword>
<dbReference type="InterPro" id="IPR011055">
    <property type="entry name" value="Dup_hybrid_motif"/>
</dbReference>
<protein>
    <submittedName>
        <fullName evidence="4">Septal ring factor EnvC (AmiA/AmiB activator)</fullName>
    </submittedName>
</protein>
<comment type="caution">
    <text evidence="4">The sequence shown here is derived from an EMBL/GenBank/DDBJ whole genome shotgun (WGS) entry which is preliminary data.</text>
</comment>
<feature type="domain" description="M23ase beta-sheet core" evidence="3">
    <location>
        <begin position="278"/>
        <end position="371"/>
    </location>
</feature>